<dbReference type="AlphaFoldDB" id="J9G4G8"/>
<protein>
    <submittedName>
        <fullName evidence="2">Uncharacterized protein</fullName>
    </submittedName>
</protein>
<accession>J9G4G8</accession>
<dbReference type="EMBL" id="AMCI01002831">
    <property type="protein sequence ID" value="EJX01754.1"/>
    <property type="molecule type" value="Genomic_DNA"/>
</dbReference>
<comment type="caution">
    <text evidence="2">The sequence shown here is derived from an EMBL/GenBank/DDBJ whole genome shotgun (WGS) entry which is preliminary data.</text>
</comment>
<feature type="compositionally biased region" description="Basic residues" evidence="1">
    <location>
        <begin position="35"/>
        <end position="46"/>
    </location>
</feature>
<organism evidence="2">
    <name type="scientific">gut metagenome</name>
    <dbReference type="NCBI Taxonomy" id="749906"/>
    <lineage>
        <taxon>unclassified sequences</taxon>
        <taxon>metagenomes</taxon>
        <taxon>organismal metagenomes</taxon>
    </lineage>
</organism>
<proteinExistence type="predicted"/>
<reference evidence="2" key="1">
    <citation type="journal article" date="2012" name="PLoS ONE">
        <title>Gene sets for utilization of primary and secondary nutrition supplies in the distal gut of endangered iberian lynx.</title>
        <authorList>
            <person name="Alcaide M."/>
            <person name="Messina E."/>
            <person name="Richter M."/>
            <person name="Bargiela R."/>
            <person name="Peplies J."/>
            <person name="Huws S.A."/>
            <person name="Newbold C.J."/>
            <person name="Golyshin P.N."/>
            <person name="Simon M.A."/>
            <person name="Lopez G."/>
            <person name="Yakimov M.M."/>
            <person name="Ferrer M."/>
        </authorList>
    </citation>
    <scope>NUCLEOTIDE SEQUENCE</scope>
</reference>
<gene>
    <name evidence="2" type="ORF">EVA_10138</name>
</gene>
<evidence type="ECO:0000313" key="2">
    <source>
        <dbReference type="EMBL" id="EJX01754.1"/>
    </source>
</evidence>
<name>J9G4G8_9ZZZZ</name>
<evidence type="ECO:0000256" key="1">
    <source>
        <dbReference type="SAM" id="MobiDB-lite"/>
    </source>
</evidence>
<feature type="region of interest" description="Disordered" evidence="1">
    <location>
        <begin position="33"/>
        <end position="53"/>
    </location>
</feature>
<sequence>MSPIANKKIVIQNNKTPLNTLLPATILYPRCLPPHGKKPRHQHRQRFIQFQNT</sequence>